<dbReference type="Pfam" id="PF23213">
    <property type="entry name" value="DUF7065"/>
    <property type="match status" value="1"/>
</dbReference>
<sequence length="321" mass="36279">MITPEDAQFHPPNDDRMWTETNYFGFEVPEVPLHVGLYALFRPNLGVVNSVIFVNSRRVTSAWEIDYWDSRAYLPLPESGSLLDYRLENGLSVTCLEPNKVWDLSYDNDESLTINVRFEALMNGFDIHDPGMDPRAKTSVDDLSGSAAYAGHFDMTGKITGEMTLNGVTHQVDSMSTMDHSWGVRTEKQLGTMTWLQAHFDHDLAVHSMFAFDPTIGPDAEVVADITHGYIMNKGRGIGLKDGKATIQRRGMYAETIDLHLVDADDRVWELSGEAQTQFPCQFWPGSMAFMVLPKWTMGDKTAYGTSTDFLDFYHFTKLYN</sequence>
<dbReference type="AlphaFoldDB" id="A0A243QHN1"/>
<evidence type="ECO:0000313" key="4">
    <source>
        <dbReference type="Proteomes" id="UP000194632"/>
    </source>
</evidence>
<dbReference type="Pfam" id="PF23212">
    <property type="entry name" value="DUF7064"/>
    <property type="match status" value="1"/>
</dbReference>
<reference evidence="3 4" key="1">
    <citation type="submission" date="2017-05" db="EMBL/GenBank/DDBJ databases">
        <title>Biotechnological potential of actinobacteria isolated from South African environments.</title>
        <authorList>
            <person name="Le Roes-Hill M."/>
            <person name="Prins A."/>
            <person name="Durrell K.A."/>
        </authorList>
    </citation>
    <scope>NUCLEOTIDE SEQUENCE [LARGE SCALE GENOMIC DNA]</scope>
    <source>
        <strain evidence="3">BS2</strain>
    </source>
</reference>
<dbReference type="InterPro" id="IPR055493">
    <property type="entry name" value="DUF7065"/>
</dbReference>
<dbReference type="InterPro" id="IPR055492">
    <property type="entry name" value="DUF7064"/>
</dbReference>
<organism evidence="3 4">
    <name type="scientific">Gordonia lacunae</name>
    <dbReference type="NCBI Taxonomy" id="417102"/>
    <lineage>
        <taxon>Bacteria</taxon>
        <taxon>Bacillati</taxon>
        <taxon>Actinomycetota</taxon>
        <taxon>Actinomycetes</taxon>
        <taxon>Mycobacteriales</taxon>
        <taxon>Gordoniaceae</taxon>
        <taxon>Gordonia</taxon>
    </lineage>
</organism>
<evidence type="ECO:0000313" key="3">
    <source>
        <dbReference type="EMBL" id="OUC80285.1"/>
    </source>
</evidence>
<accession>A0A243QHN1</accession>
<dbReference type="STRING" id="417102.CA982_03570"/>
<comment type="caution">
    <text evidence="3">The sequence shown here is derived from an EMBL/GenBank/DDBJ whole genome shotgun (WGS) entry which is preliminary data.</text>
</comment>
<gene>
    <name evidence="3" type="ORF">CA982_03570</name>
</gene>
<proteinExistence type="predicted"/>
<dbReference type="SUPFAM" id="SSF159245">
    <property type="entry name" value="AttH-like"/>
    <property type="match status" value="1"/>
</dbReference>
<dbReference type="EMBL" id="NGFO01000003">
    <property type="protein sequence ID" value="OUC80285.1"/>
    <property type="molecule type" value="Genomic_DNA"/>
</dbReference>
<feature type="domain" description="DUF7064" evidence="1">
    <location>
        <begin position="191"/>
        <end position="305"/>
    </location>
</feature>
<name>A0A243QHN1_9ACTN</name>
<protein>
    <recommendedName>
        <fullName evidence="5">AttH domain-containing protein</fullName>
    </recommendedName>
</protein>
<evidence type="ECO:0000259" key="1">
    <source>
        <dbReference type="Pfam" id="PF23212"/>
    </source>
</evidence>
<dbReference type="Proteomes" id="UP000194632">
    <property type="component" value="Unassembled WGS sequence"/>
</dbReference>
<evidence type="ECO:0008006" key="5">
    <source>
        <dbReference type="Google" id="ProtNLM"/>
    </source>
</evidence>
<dbReference type="OrthoDB" id="7054648at2"/>
<keyword evidence="4" id="KW-1185">Reference proteome</keyword>
<evidence type="ECO:0000259" key="2">
    <source>
        <dbReference type="Pfam" id="PF23213"/>
    </source>
</evidence>
<feature type="domain" description="DUF7065" evidence="2">
    <location>
        <begin position="145"/>
        <end position="185"/>
    </location>
</feature>
<dbReference type="RefSeq" id="WP_086533979.1">
    <property type="nucleotide sequence ID" value="NZ_NGFO01000003.1"/>
</dbReference>